<feature type="non-terminal residue" evidence="1">
    <location>
        <position position="88"/>
    </location>
</feature>
<dbReference type="GO" id="GO:0015421">
    <property type="term" value="F:ABC-type oligopeptide transporter activity"/>
    <property type="evidence" value="ECO:0007669"/>
    <property type="project" value="TreeGrafter"/>
</dbReference>
<dbReference type="Gene3D" id="3.40.50.300">
    <property type="entry name" value="P-loop containing nucleotide triphosphate hydrolases"/>
    <property type="match status" value="1"/>
</dbReference>
<evidence type="ECO:0000313" key="2">
    <source>
        <dbReference type="Proteomes" id="UP001218218"/>
    </source>
</evidence>
<protein>
    <submittedName>
        <fullName evidence="1">P-loop containing nucleoside triphosphate hydrolase protein</fullName>
    </submittedName>
</protein>
<sequence>IVVDPKILLLDEATSTLDTASEGIVQQALDNARAGWTCVTITHQLSMVKDADVIYVMAGGAVLEHGTHNKLLADLGSMYSQLVEAQKI</sequence>
<comment type="caution">
    <text evidence="1">The sequence shown here is derived from an EMBL/GenBank/DDBJ whole genome shotgun (WGS) entry which is preliminary data.</text>
</comment>
<evidence type="ECO:0000313" key="1">
    <source>
        <dbReference type="EMBL" id="KAJ7358557.1"/>
    </source>
</evidence>
<dbReference type="GO" id="GO:0005743">
    <property type="term" value="C:mitochondrial inner membrane"/>
    <property type="evidence" value="ECO:0007669"/>
    <property type="project" value="TreeGrafter"/>
</dbReference>
<dbReference type="GO" id="GO:0090374">
    <property type="term" value="P:oligopeptide export from mitochondrion"/>
    <property type="evidence" value="ECO:0007669"/>
    <property type="project" value="TreeGrafter"/>
</dbReference>
<dbReference type="InterPro" id="IPR039421">
    <property type="entry name" value="Type_1_exporter"/>
</dbReference>
<keyword evidence="1" id="KW-0378">Hydrolase</keyword>
<dbReference type="AlphaFoldDB" id="A0AAD7F0E1"/>
<dbReference type="Proteomes" id="UP001218218">
    <property type="component" value="Unassembled WGS sequence"/>
</dbReference>
<proteinExistence type="predicted"/>
<dbReference type="GO" id="GO:0016787">
    <property type="term" value="F:hydrolase activity"/>
    <property type="evidence" value="ECO:0007669"/>
    <property type="project" value="UniProtKB-KW"/>
</dbReference>
<gene>
    <name evidence="1" type="ORF">DFH08DRAFT_669144</name>
</gene>
<dbReference type="SUPFAM" id="SSF52540">
    <property type="entry name" value="P-loop containing nucleoside triphosphate hydrolases"/>
    <property type="match status" value="1"/>
</dbReference>
<keyword evidence="2" id="KW-1185">Reference proteome</keyword>
<accession>A0AAD7F0E1</accession>
<dbReference type="InterPro" id="IPR027417">
    <property type="entry name" value="P-loop_NTPase"/>
</dbReference>
<dbReference type="EMBL" id="JARIHO010000007">
    <property type="protein sequence ID" value="KAJ7358557.1"/>
    <property type="molecule type" value="Genomic_DNA"/>
</dbReference>
<dbReference type="PANTHER" id="PTHR43394:SF27">
    <property type="entry name" value="ATP-DEPENDENT TRANSLOCASE ABCB1-LIKE"/>
    <property type="match status" value="1"/>
</dbReference>
<name>A0AAD7F0E1_9AGAR</name>
<reference evidence="1" key="1">
    <citation type="submission" date="2023-03" db="EMBL/GenBank/DDBJ databases">
        <title>Massive genome expansion in bonnet fungi (Mycena s.s.) driven by repeated elements and novel gene families across ecological guilds.</title>
        <authorList>
            <consortium name="Lawrence Berkeley National Laboratory"/>
            <person name="Harder C.B."/>
            <person name="Miyauchi S."/>
            <person name="Viragh M."/>
            <person name="Kuo A."/>
            <person name="Thoen E."/>
            <person name="Andreopoulos B."/>
            <person name="Lu D."/>
            <person name="Skrede I."/>
            <person name="Drula E."/>
            <person name="Henrissat B."/>
            <person name="Morin E."/>
            <person name="Kohler A."/>
            <person name="Barry K."/>
            <person name="LaButti K."/>
            <person name="Morin E."/>
            <person name="Salamov A."/>
            <person name="Lipzen A."/>
            <person name="Mereny Z."/>
            <person name="Hegedus B."/>
            <person name="Baldrian P."/>
            <person name="Stursova M."/>
            <person name="Weitz H."/>
            <person name="Taylor A."/>
            <person name="Grigoriev I.V."/>
            <person name="Nagy L.G."/>
            <person name="Martin F."/>
            <person name="Kauserud H."/>
        </authorList>
    </citation>
    <scope>NUCLEOTIDE SEQUENCE</scope>
    <source>
        <strain evidence="1">CBHHK002</strain>
    </source>
</reference>
<dbReference type="PANTHER" id="PTHR43394">
    <property type="entry name" value="ATP-DEPENDENT PERMEASE MDL1, MITOCHONDRIAL"/>
    <property type="match status" value="1"/>
</dbReference>
<organism evidence="1 2">
    <name type="scientific">Mycena albidolilacea</name>
    <dbReference type="NCBI Taxonomy" id="1033008"/>
    <lineage>
        <taxon>Eukaryota</taxon>
        <taxon>Fungi</taxon>
        <taxon>Dikarya</taxon>
        <taxon>Basidiomycota</taxon>
        <taxon>Agaricomycotina</taxon>
        <taxon>Agaricomycetes</taxon>
        <taxon>Agaricomycetidae</taxon>
        <taxon>Agaricales</taxon>
        <taxon>Marasmiineae</taxon>
        <taxon>Mycenaceae</taxon>
        <taxon>Mycena</taxon>
    </lineage>
</organism>
<feature type="non-terminal residue" evidence="1">
    <location>
        <position position="1"/>
    </location>
</feature>